<comment type="caution">
    <text evidence="2">The sequence shown here is derived from an EMBL/GenBank/DDBJ whole genome shotgun (WGS) entry which is preliminary data.</text>
</comment>
<organism evidence="2 3">
    <name type="scientific">Parasponia andersonii</name>
    <name type="common">Sponia andersonii</name>
    <dbReference type="NCBI Taxonomy" id="3476"/>
    <lineage>
        <taxon>Eukaryota</taxon>
        <taxon>Viridiplantae</taxon>
        <taxon>Streptophyta</taxon>
        <taxon>Embryophyta</taxon>
        <taxon>Tracheophyta</taxon>
        <taxon>Spermatophyta</taxon>
        <taxon>Magnoliopsida</taxon>
        <taxon>eudicotyledons</taxon>
        <taxon>Gunneridae</taxon>
        <taxon>Pentapetalae</taxon>
        <taxon>rosids</taxon>
        <taxon>fabids</taxon>
        <taxon>Rosales</taxon>
        <taxon>Cannabaceae</taxon>
        <taxon>Parasponia</taxon>
    </lineage>
</organism>
<reference evidence="3" key="1">
    <citation type="submission" date="2016-06" db="EMBL/GenBank/DDBJ databases">
        <title>Parallel loss of symbiosis genes in relatives of nitrogen-fixing non-legume Parasponia.</title>
        <authorList>
            <person name="Van Velzen R."/>
            <person name="Holmer R."/>
            <person name="Bu F."/>
            <person name="Rutten L."/>
            <person name="Van Zeijl A."/>
            <person name="Liu W."/>
            <person name="Santuari L."/>
            <person name="Cao Q."/>
            <person name="Sharma T."/>
            <person name="Shen D."/>
            <person name="Roswanjaya Y."/>
            <person name="Wardhani T."/>
            <person name="Kalhor M.S."/>
            <person name="Jansen J."/>
            <person name="Van den Hoogen J."/>
            <person name="Gungor B."/>
            <person name="Hartog M."/>
            <person name="Hontelez J."/>
            <person name="Verver J."/>
            <person name="Yang W.-C."/>
            <person name="Schijlen E."/>
            <person name="Repin R."/>
            <person name="Schilthuizen M."/>
            <person name="Schranz E."/>
            <person name="Heidstra R."/>
            <person name="Miyata K."/>
            <person name="Fedorova E."/>
            <person name="Kohlen W."/>
            <person name="Bisseling T."/>
            <person name="Smit S."/>
            <person name="Geurts R."/>
        </authorList>
    </citation>
    <scope>NUCLEOTIDE SEQUENCE [LARGE SCALE GENOMIC DNA]</scope>
    <source>
        <strain evidence="3">cv. WU1-14</strain>
    </source>
</reference>
<gene>
    <name evidence="2" type="ORF">PanWU01x14_193700</name>
</gene>
<sequence length="121" mass="13096">MATVFPLLRHAYGEVDVSMMNFGNCSWRSRRLARSVKPPPGRAMTADVLRSCSARALRMSAWPRVGTVTMIKSADLIAQPKSVSRAGKNSPVAMPVSRRGPPAATTSKAERWSGDVHTVTS</sequence>
<feature type="region of interest" description="Disordered" evidence="1">
    <location>
        <begin position="82"/>
        <end position="121"/>
    </location>
</feature>
<name>A0A2P5C0T8_PARAD</name>
<proteinExistence type="predicted"/>
<dbReference type="OrthoDB" id="10289211at2759"/>
<keyword evidence="3" id="KW-1185">Reference proteome</keyword>
<evidence type="ECO:0000313" key="2">
    <source>
        <dbReference type="EMBL" id="PON54629.1"/>
    </source>
</evidence>
<evidence type="ECO:0000313" key="3">
    <source>
        <dbReference type="Proteomes" id="UP000237105"/>
    </source>
</evidence>
<evidence type="ECO:0000256" key="1">
    <source>
        <dbReference type="SAM" id="MobiDB-lite"/>
    </source>
</evidence>
<dbReference type="EMBL" id="JXTB01000192">
    <property type="protein sequence ID" value="PON54629.1"/>
    <property type="molecule type" value="Genomic_DNA"/>
</dbReference>
<dbReference type="AlphaFoldDB" id="A0A2P5C0T8"/>
<dbReference type="Proteomes" id="UP000237105">
    <property type="component" value="Unassembled WGS sequence"/>
</dbReference>
<protein>
    <submittedName>
        <fullName evidence="2">Uncharacterized protein</fullName>
    </submittedName>
</protein>
<accession>A0A2P5C0T8</accession>